<proteinExistence type="predicted"/>
<reference evidence="2" key="1">
    <citation type="journal article" date="2019" name="Int. J. Syst. Evol. Microbiol.">
        <title>The Global Catalogue of Microorganisms (GCM) 10K type strain sequencing project: providing services to taxonomists for standard genome sequencing and annotation.</title>
        <authorList>
            <consortium name="The Broad Institute Genomics Platform"/>
            <consortium name="The Broad Institute Genome Sequencing Center for Infectious Disease"/>
            <person name="Wu L."/>
            <person name="Ma J."/>
        </authorList>
    </citation>
    <scope>NUCLEOTIDE SEQUENCE [LARGE SCALE GENOMIC DNA]</scope>
    <source>
        <strain evidence="2">JCM 17630</strain>
    </source>
</reference>
<dbReference type="EMBL" id="BAABCA010000006">
    <property type="protein sequence ID" value="GAA4238578.1"/>
    <property type="molecule type" value="Genomic_DNA"/>
</dbReference>
<comment type="caution">
    <text evidence="1">The sequence shown here is derived from an EMBL/GenBank/DDBJ whole genome shotgun (WGS) entry which is preliminary data.</text>
</comment>
<organism evidence="1 2">
    <name type="scientific">Postechiella marina</name>
    <dbReference type="NCBI Taxonomy" id="943941"/>
    <lineage>
        <taxon>Bacteria</taxon>
        <taxon>Pseudomonadati</taxon>
        <taxon>Bacteroidota</taxon>
        <taxon>Flavobacteriia</taxon>
        <taxon>Flavobacteriales</taxon>
        <taxon>Flavobacteriaceae</taxon>
        <taxon>Postechiella</taxon>
    </lineage>
</organism>
<dbReference type="Pfam" id="PF09844">
    <property type="entry name" value="DUF2071"/>
    <property type="match status" value="1"/>
</dbReference>
<dbReference type="InterPro" id="IPR018644">
    <property type="entry name" value="DUF2071"/>
</dbReference>
<dbReference type="PANTHER" id="PTHR39186:SF1">
    <property type="entry name" value="DUF2071 DOMAIN-CONTAINING PROTEIN"/>
    <property type="match status" value="1"/>
</dbReference>
<evidence type="ECO:0000313" key="2">
    <source>
        <dbReference type="Proteomes" id="UP001501496"/>
    </source>
</evidence>
<accession>A0ABP8CF70</accession>
<keyword evidence="2" id="KW-1185">Reference proteome</keyword>
<gene>
    <name evidence="1" type="ORF">GCM10022291_29580</name>
</gene>
<evidence type="ECO:0000313" key="1">
    <source>
        <dbReference type="EMBL" id="GAA4238578.1"/>
    </source>
</evidence>
<name>A0ABP8CF70_9FLAO</name>
<dbReference type="Proteomes" id="UP001501496">
    <property type="component" value="Unassembled WGS sequence"/>
</dbReference>
<sequence length="243" mass="28073">MATSNIFMTGNWKNLIMSTYQVNSKILEPYLPKDTEIDLYKGKALISMVAFTFSKVRFFGIPVPFHQEFGQINFRFYVKSKIDGSKGVVFIKEFAPKPLIAWVGNLIYNEPYHYKKIYFNITKKSNNATIRYTHKTIKIVAKNTLKTQKLKPESINHFVVDRYIAFIKNSKKKTVKYTINHKPWLLIQTKTITVNNKILDLLPSKFKEAKHITSCFVDGSYVTVAKGVLQPTFLKQKSLVVTT</sequence>
<dbReference type="RefSeq" id="WP_344789094.1">
    <property type="nucleotide sequence ID" value="NZ_BAABCA010000006.1"/>
</dbReference>
<protein>
    <recommendedName>
        <fullName evidence="3">DUF2071 domain-containing protein</fullName>
    </recommendedName>
</protein>
<dbReference type="PANTHER" id="PTHR39186">
    <property type="entry name" value="DUF2071 FAMILY PROTEIN"/>
    <property type="match status" value="1"/>
</dbReference>
<evidence type="ECO:0008006" key="3">
    <source>
        <dbReference type="Google" id="ProtNLM"/>
    </source>
</evidence>